<feature type="transmembrane region" description="Helical" evidence="15">
    <location>
        <begin position="291"/>
        <end position="316"/>
    </location>
</feature>
<keyword evidence="11" id="KW-1015">Disulfide bond</keyword>
<evidence type="ECO:0000256" key="7">
    <source>
        <dbReference type="ARBA" id="ARBA00022692"/>
    </source>
</evidence>
<feature type="domain" description="Rhodopsin" evidence="17">
    <location>
        <begin position="121"/>
        <end position="355"/>
    </location>
</feature>
<evidence type="ECO:0000256" key="15">
    <source>
        <dbReference type="SAM" id="Phobius"/>
    </source>
</evidence>
<feature type="transmembrane region" description="Helical" evidence="15">
    <location>
        <begin position="131"/>
        <end position="155"/>
    </location>
</feature>
<evidence type="ECO:0000313" key="20">
    <source>
        <dbReference type="Proteomes" id="UP000245464"/>
    </source>
</evidence>
<dbReference type="PANTHER" id="PTHR33048">
    <property type="entry name" value="PTH11-LIKE INTEGRAL MEMBRANE PROTEIN (AFU_ORTHOLOGUE AFUA_5G11245)"/>
    <property type="match status" value="1"/>
</dbReference>
<dbReference type="OrthoDB" id="2496787at2759"/>
<keyword evidence="9 15" id="KW-1133">Transmembrane helix</keyword>
<dbReference type="GO" id="GO:0005576">
    <property type="term" value="C:extracellular region"/>
    <property type="evidence" value="ECO:0007669"/>
    <property type="project" value="UniProtKB-SubCell"/>
</dbReference>
<evidence type="ECO:0000256" key="6">
    <source>
        <dbReference type="ARBA" id="ARBA00022622"/>
    </source>
</evidence>
<dbReference type="EMBL" id="NQIK02000004">
    <property type="protein sequence ID" value="KAF7571536.1"/>
    <property type="molecule type" value="Genomic_DNA"/>
</dbReference>
<feature type="region of interest" description="Disordered" evidence="14">
    <location>
        <begin position="455"/>
        <end position="477"/>
    </location>
</feature>
<dbReference type="PANTHER" id="PTHR33048:SF47">
    <property type="entry name" value="INTEGRAL MEMBRANE PROTEIN-RELATED"/>
    <property type="match status" value="1"/>
</dbReference>
<sequence length="477" mass="53396">MLGSTYLGYFLGPHKLHDVVGDLQQLLPQYATDCLTSALETVLTCSPENATCICTDPNAALGMHHCADKTCTIRQALVALNVIATVCQRPIRNNTIKPIVIGSVSGGLSILAVLLRTVDTVVDGHFGWGDACALGAGITSIPMTGFLLRIAFAGLGWDTWTLSPDRITYVQKLEWLTQIFYLPTTALPKLAFLLMYLRVFPQKQLRCYIHATIALTIFYWLFFEISFIFYCHPTLLIWQKWDREHDGKCWNINYLILSAAGATVCLHPLIILLPIPALLQLSMICRKKFEVIAVFAVGAFILLVSCGRISAIINYAKSLNPTWDNAPSDYWSVLEANNSVFCVCMLQPAMRRLIVRQLIGPNNRATDYVHSEVATANNTSPHDQQSTNDNAEEVEYPWERTATSIERDTRRQSKDTIVSRDERVIASYMRAAETECIRFHEGPEGEQVLLRRGVDSRKQTSKALLPATDMPSFEDDD</sequence>
<feature type="transmembrane region" description="Helical" evidence="15">
    <location>
        <begin position="250"/>
        <end position="279"/>
    </location>
</feature>
<keyword evidence="12" id="KW-0449">Lipoprotein</keyword>
<evidence type="ECO:0000256" key="12">
    <source>
        <dbReference type="ARBA" id="ARBA00023288"/>
    </source>
</evidence>
<dbReference type="Proteomes" id="UP000245464">
    <property type="component" value="Chromosome 4"/>
</dbReference>
<organism evidence="19 21">
    <name type="scientific">Pyrenophora tritici-repentis</name>
    <dbReference type="NCBI Taxonomy" id="45151"/>
    <lineage>
        <taxon>Eukaryota</taxon>
        <taxon>Fungi</taxon>
        <taxon>Dikarya</taxon>
        <taxon>Ascomycota</taxon>
        <taxon>Pezizomycotina</taxon>
        <taxon>Dothideomycetes</taxon>
        <taxon>Pleosporomycetidae</taxon>
        <taxon>Pleosporales</taxon>
        <taxon>Pleosporineae</taxon>
        <taxon>Pleosporaceae</taxon>
        <taxon>Pyrenophora</taxon>
    </lineage>
</organism>
<evidence type="ECO:0000313" key="18">
    <source>
        <dbReference type="EMBL" id="KAF7571536.1"/>
    </source>
</evidence>
<evidence type="ECO:0000256" key="1">
    <source>
        <dbReference type="ARBA" id="ARBA00004141"/>
    </source>
</evidence>
<reference evidence="18 20" key="1">
    <citation type="journal article" date="2018" name="BMC Genomics">
        <title>Comparative genomics of the wheat fungal pathogen Pyrenophora tritici-repentis reveals chromosomal variations and genome plasticity.</title>
        <authorList>
            <person name="Moolhuijzen P."/>
            <person name="See P.T."/>
            <person name="Hane J.K."/>
            <person name="Shi G."/>
            <person name="Liu Z."/>
            <person name="Oliver R.P."/>
            <person name="Moffat C.S."/>
        </authorList>
    </citation>
    <scope>NUCLEOTIDE SEQUENCE [LARGE SCALE GENOMIC DNA]</scope>
    <source>
        <strain evidence="18">M4</strain>
    </source>
</reference>
<dbReference type="GO" id="GO:0098552">
    <property type="term" value="C:side of membrane"/>
    <property type="evidence" value="ECO:0007669"/>
    <property type="project" value="UniProtKB-KW"/>
</dbReference>
<keyword evidence="21" id="KW-1185">Reference proteome</keyword>
<evidence type="ECO:0000259" key="17">
    <source>
        <dbReference type="Pfam" id="PF20684"/>
    </source>
</evidence>
<evidence type="ECO:0000256" key="14">
    <source>
        <dbReference type="SAM" id="MobiDB-lite"/>
    </source>
</evidence>
<evidence type="ECO:0000313" key="21">
    <source>
        <dbReference type="Proteomes" id="UP000249757"/>
    </source>
</evidence>
<protein>
    <submittedName>
        <fullName evidence="19">CFEM domain containing protein</fullName>
    </submittedName>
</protein>
<evidence type="ECO:0000256" key="8">
    <source>
        <dbReference type="ARBA" id="ARBA00022729"/>
    </source>
</evidence>
<dbReference type="InterPro" id="IPR049326">
    <property type="entry name" value="Rhodopsin_dom_fungi"/>
</dbReference>
<evidence type="ECO:0000256" key="4">
    <source>
        <dbReference type="ARBA" id="ARBA00010031"/>
    </source>
</evidence>
<comment type="similarity">
    <text evidence="4">Belongs to the RBT5 family.</text>
</comment>
<keyword evidence="6" id="KW-0336">GPI-anchor</keyword>
<feature type="transmembrane region" description="Helical" evidence="15">
    <location>
        <begin position="175"/>
        <end position="196"/>
    </location>
</feature>
<evidence type="ECO:0000256" key="5">
    <source>
        <dbReference type="ARBA" id="ARBA00022525"/>
    </source>
</evidence>
<comment type="subcellular location">
    <subcellularLocation>
        <location evidence="2">Membrane</location>
        <topology evidence="2">Lipid-anchor</topology>
        <topology evidence="2">GPI-anchor</topology>
    </subcellularLocation>
    <subcellularLocation>
        <location evidence="1">Membrane</location>
        <topology evidence="1">Multi-pass membrane protein</topology>
    </subcellularLocation>
    <subcellularLocation>
        <location evidence="3">Secreted</location>
    </subcellularLocation>
</comment>
<name>A0A2W1EQP9_9PLEO</name>
<accession>A0A2W1EQP9</accession>
<dbReference type="InterPro" id="IPR008427">
    <property type="entry name" value="Extracellular_membr_CFEM_dom"/>
</dbReference>
<keyword evidence="7 15" id="KW-0812">Transmembrane</keyword>
<dbReference type="InterPro" id="IPR052337">
    <property type="entry name" value="SAT4-like"/>
</dbReference>
<keyword evidence="8" id="KW-0732">Signal</keyword>
<dbReference type="Proteomes" id="UP000249757">
    <property type="component" value="Unassembled WGS sequence"/>
</dbReference>
<proteinExistence type="inferred from homology"/>
<comment type="caution">
    <text evidence="19">The sequence shown here is derived from an EMBL/GenBank/DDBJ whole genome shotgun (WGS) entry which is preliminary data.</text>
</comment>
<evidence type="ECO:0000256" key="9">
    <source>
        <dbReference type="ARBA" id="ARBA00022989"/>
    </source>
</evidence>
<feature type="transmembrane region" description="Helical" evidence="15">
    <location>
        <begin position="99"/>
        <end position="119"/>
    </location>
</feature>
<reference evidence="21" key="4">
    <citation type="journal article" date="2022" name="Microb. Genom.">
        <title>A global pangenome for the wheat fungal pathogen Pyrenophora tritici-repentis and prediction of effector protein structural homology.</title>
        <authorList>
            <person name="Moolhuijzen P.M."/>
            <person name="See P.T."/>
            <person name="Shi G."/>
            <person name="Powell H.R."/>
            <person name="Cockram J."/>
            <person name="Jorgensen L.N."/>
            <person name="Benslimane H."/>
            <person name="Strelkov S.E."/>
            <person name="Turner J."/>
            <person name="Liu Z."/>
            <person name="Moffat C.S."/>
        </authorList>
    </citation>
    <scope>NUCLEOTIDE SEQUENCE [LARGE SCALE GENOMIC DNA]</scope>
</reference>
<keyword evidence="6" id="KW-0325">Glycoprotein</keyword>
<keyword evidence="5" id="KW-0964">Secreted</keyword>
<evidence type="ECO:0000256" key="13">
    <source>
        <dbReference type="ARBA" id="ARBA00038359"/>
    </source>
</evidence>
<evidence type="ECO:0000256" key="10">
    <source>
        <dbReference type="ARBA" id="ARBA00023136"/>
    </source>
</evidence>
<evidence type="ECO:0000256" key="3">
    <source>
        <dbReference type="ARBA" id="ARBA00004613"/>
    </source>
</evidence>
<feature type="transmembrane region" description="Helical" evidence="15">
    <location>
        <begin position="208"/>
        <end position="230"/>
    </location>
</feature>
<reference evidence="19" key="3">
    <citation type="journal article" date="2022" name="bioRxiv">
        <title>A global pangenome for the wheat fungal pathogen Pyrenophora tritici-repentis and prediction of effector protein structural homology.</title>
        <authorList>
            <person name="Moolhuijzen P."/>
            <person name="See P.T."/>
            <person name="Shi G."/>
            <person name="Powell H.R."/>
            <person name="Cockram J."/>
            <person name="Jorgensen L.N."/>
            <person name="Benslimane H."/>
            <person name="Strelkov S.E."/>
            <person name="Turner J."/>
            <person name="Liu Z."/>
            <person name="Moffat C.S."/>
        </authorList>
    </citation>
    <scope>NUCLEOTIDE SEQUENCE</scope>
    <source>
        <strain evidence="19">86-124</strain>
    </source>
</reference>
<feature type="domain" description="CFEM" evidence="16">
    <location>
        <begin position="26"/>
        <end position="88"/>
    </location>
</feature>
<evidence type="ECO:0000259" key="16">
    <source>
        <dbReference type="Pfam" id="PF05730"/>
    </source>
</evidence>
<keyword evidence="10 15" id="KW-0472">Membrane</keyword>
<dbReference type="Pfam" id="PF05730">
    <property type="entry name" value="CFEM"/>
    <property type="match status" value="1"/>
</dbReference>
<reference evidence="19" key="2">
    <citation type="submission" date="2021-05" db="EMBL/GenBank/DDBJ databases">
        <authorList>
            <person name="Moolhuijzen P.M."/>
            <person name="Moffat C.S."/>
        </authorList>
    </citation>
    <scope>NUCLEOTIDE SEQUENCE</scope>
    <source>
        <strain evidence="19">86-124</strain>
    </source>
</reference>
<comment type="similarity">
    <text evidence="13">Belongs to the SAT4 family.</text>
</comment>
<evidence type="ECO:0000256" key="11">
    <source>
        <dbReference type="ARBA" id="ARBA00023157"/>
    </source>
</evidence>
<dbReference type="Pfam" id="PF20684">
    <property type="entry name" value="Fung_rhodopsin"/>
    <property type="match status" value="1"/>
</dbReference>
<evidence type="ECO:0000313" key="19">
    <source>
        <dbReference type="EMBL" id="KAI1510535.1"/>
    </source>
</evidence>
<gene>
    <name evidence="19" type="ORF">Ptr86124_010340</name>
    <name evidence="18" type="ORF">PtrM4_090360</name>
</gene>
<dbReference type="AlphaFoldDB" id="A0A2W1EQP9"/>
<dbReference type="EMBL" id="NRDI02000016">
    <property type="protein sequence ID" value="KAI1510535.1"/>
    <property type="molecule type" value="Genomic_DNA"/>
</dbReference>
<evidence type="ECO:0000256" key="2">
    <source>
        <dbReference type="ARBA" id="ARBA00004589"/>
    </source>
</evidence>